<accession>A0A9W6BL58</accession>
<dbReference type="EMBL" id="BRXU01000008">
    <property type="protein sequence ID" value="GLC53795.1"/>
    <property type="molecule type" value="Genomic_DNA"/>
</dbReference>
<dbReference type="Proteomes" id="UP001165080">
    <property type="component" value="Unassembled WGS sequence"/>
</dbReference>
<gene>
    <name evidence="2" type="primary">PLESTB001249</name>
    <name evidence="2" type="ORF">PLESTB_000788100</name>
</gene>
<evidence type="ECO:0000313" key="3">
    <source>
        <dbReference type="Proteomes" id="UP001165080"/>
    </source>
</evidence>
<proteinExistence type="predicted"/>
<sequence>MWTGVWGGRHPPRGRGRGGGGGGGGGAAGGEAGREAGQVVRSALPGGSLTTLLAGGGPGVCVCVGWSARRPPESPRSDEAPRSHPQNRSRIRPAVACLPLPARAASRCPRE</sequence>
<feature type="compositionally biased region" description="Gly residues" evidence="1">
    <location>
        <begin position="17"/>
        <end position="31"/>
    </location>
</feature>
<protein>
    <submittedName>
        <fullName evidence="2">Uncharacterized protein</fullName>
    </submittedName>
</protein>
<evidence type="ECO:0000256" key="1">
    <source>
        <dbReference type="SAM" id="MobiDB-lite"/>
    </source>
</evidence>
<feature type="compositionally biased region" description="Basic and acidic residues" evidence="1">
    <location>
        <begin position="70"/>
        <end position="82"/>
    </location>
</feature>
<dbReference type="AlphaFoldDB" id="A0A9W6BL58"/>
<keyword evidence="3" id="KW-1185">Reference proteome</keyword>
<evidence type="ECO:0000313" key="2">
    <source>
        <dbReference type="EMBL" id="GLC53795.1"/>
    </source>
</evidence>
<reference evidence="2 3" key="1">
    <citation type="journal article" date="2023" name="Commun. Biol.">
        <title>Reorganization of the ancestral sex-determining regions during the evolution of trioecy in Pleodorina starrii.</title>
        <authorList>
            <person name="Takahashi K."/>
            <person name="Suzuki S."/>
            <person name="Kawai-Toyooka H."/>
            <person name="Yamamoto K."/>
            <person name="Hamaji T."/>
            <person name="Ootsuki R."/>
            <person name="Yamaguchi H."/>
            <person name="Kawachi M."/>
            <person name="Higashiyama T."/>
            <person name="Nozaki H."/>
        </authorList>
    </citation>
    <scope>NUCLEOTIDE SEQUENCE [LARGE SCALE GENOMIC DNA]</scope>
    <source>
        <strain evidence="2 3">NIES-4479</strain>
    </source>
</reference>
<name>A0A9W6BL58_9CHLO</name>
<organism evidence="2 3">
    <name type="scientific">Pleodorina starrii</name>
    <dbReference type="NCBI Taxonomy" id="330485"/>
    <lineage>
        <taxon>Eukaryota</taxon>
        <taxon>Viridiplantae</taxon>
        <taxon>Chlorophyta</taxon>
        <taxon>core chlorophytes</taxon>
        <taxon>Chlorophyceae</taxon>
        <taxon>CS clade</taxon>
        <taxon>Chlamydomonadales</taxon>
        <taxon>Volvocaceae</taxon>
        <taxon>Pleodorina</taxon>
    </lineage>
</organism>
<feature type="region of interest" description="Disordered" evidence="1">
    <location>
        <begin position="1"/>
        <end position="41"/>
    </location>
</feature>
<comment type="caution">
    <text evidence="2">The sequence shown here is derived from an EMBL/GenBank/DDBJ whole genome shotgun (WGS) entry which is preliminary data.</text>
</comment>
<feature type="region of interest" description="Disordered" evidence="1">
    <location>
        <begin position="64"/>
        <end position="95"/>
    </location>
</feature>